<keyword evidence="1" id="KW-0472">Membrane</keyword>
<dbReference type="GO" id="GO:0016989">
    <property type="term" value="F:sigma factor antagonist activity"/>
    <property type="evidence" value="ECO:0007669"/>
    <property type="project" value="TreeGrafter"/>
</dbReference>
<dbReference type="PIRSF" id="PIRSF018266">
    <property type="entry name" value="FecR"/>
    <property type="match status" value="1"/>
</dbReference>
<feature type="domain" description="FecR protein" evidence="2">
    <location>
        <begin position="132"/>
        <end position="218"/>
    </location>
</feature>
<dbReference type="InterPro" id="IPR012373">
    <property type="entry name" value="Ferrdict_sens_TM"/>
</dbReference>
<keyword evidence="1" id="KW-0812">Transmembrane</keyword>
<proteinExistence type="predicted"/>
<protein>
    <submittedName>
        <fullName evidence="4">FecR domain-containing protein</fullName>
    </submittedName>
</protein>
<dbReference type="InterPro" id="IPR006860">
    <property type="entry name" value="FecR"/>
</dbReference>
<evidence type="ECO:0000313" key="5">
    <source>
        <dbReference type="Proteomes" id="UP001170023"/>
    </source>
</evidence>
<dbReference type="InterPro" id="IPR032508">
    <property type="entry name" value="FecR_C"/>
</dbReference>
<dbReference type="PANTHER" id="PTHR30273:SF2">
    <property type="entry name" value="PROTEIN FECR"/>
    <property type="match status" value="1"/>
</dbReference>
<dbReference type="Proteomes" id="UP001170023">
    <property type="component" value="Unassembled WGS sequence"/>
</dbReference>
<feature type="transmembrane region" description="Helical" evidence="1">
    <location>
        <begin position="92"/>
        <end position="114"/>
    </location>
</feature>
<dbReference type="AlphaFoldDB" id="A0AAW7WKX3"/>
<name>A0AAW7WKX3_9BACE</name>
<keyword evidence="1" id="KW-1133">Transmembrane helix</keyword>
<organism evidence="4 5">
    <name type="scientific">Bacteroides caccae</name>
    <dbReference type="NCBI Taxonomy" id="47678"/>
    <lineage>
        <taxon>Bacteria</taxon>
        <taxon>Pseudomonadati</taxon>
        <taxon>Bacteroidota</taxon>
        <taxon>Bacteroidia</taxon>
        <taxon>Bacteroidales</taxon>
        <taxon>Bacteroidaceae</taxon>
        <taxon>Bacteroides</taxon>
    </lineage>
</organism>
<dbReference type="Gene3D" id="2.60.120.1440">
    <property type="match status" value="1"/>
</dbReference>
<dbReference type="Pfam" id="PF16344">
    <property type="entry name" value="FecR_C"/>
    <property type="match status" value="1"/>
</dbReference>
<dbReference type="EMBL" id="JAUONL010000004">
    <property type="protein sequence ID" value="MDO6357349.1"/>
    <property type="molecule type" value="Genomic_DNA"/>
</dbReference>
<reference evidence="4" key="1">
    <citation type="submission" date="2023-07" db="EMBL/GenBank/DDBJ databases">
        <title>Whole Genome Sequencing of Colonoscopy isolates.</title>
        <authorList>
            <person name="Surve S.V."/>
            <person name="Valls R.A."/>
            <person name="Barrak K.E."/>
            <person name="Gardner T.B."/>
            <person name="O'Toole G.A."/>
        </authorList>
    </citation>
    <scope>NUCLEOTIDE SEQUENCE</scope>
    <source>
        <strain evidence="4">GP0119</strain>
    </source>
</reference>
<dbReference type="PANTHER" id="PTHR30273">
    <property type="entry name" value="PERIPLASMIC SIGNAL SENSOR AND SIGMA FACTOR ACTIVATOR FECR-RELATED"/>
    <property type="match status" value="1"/>
</dbReference>
<sequence>MKEKKMRNLSEDIMNKYLTGQCSEEEIIEVNAWMKESEENARQLFRMEEIYHLGKFDRYADEQRIAHAEKLLYKKLDEAKGKQAKLLRMHRWMRYAAVIAVILLMGGGAGYWFYHNGADQQLMVAVANEGIVKEVVLPDGTRVWLNNLATLKYPREFSEKERNVYLEGEAYFEVTKNRHKPFTVQSDAMRVRVLGTTFNFKSDKSCRVAEATLIEGEIEVKGNKEEGQIILAPGQRAELNKKSGRLTVKQVDAKLDAVWHDNLIPFQKADIFTITKALERFYDVKIILSPDIRADKTYSGVLRRKSTIDSVLTSLQNSIPIDYKIVGSNIFISPK</sequence>
<dbReference type="Gene3D" id="3.55.50.30">
    <property type="match status" value="1"/>
</dbReference>
<feature type="domain" description="Protein FecR C-terminal" evidence="3">
    <location>
        <begin position="266"/>
        <end position="332"/>
    </location>
</feature>
<dbReference type="RefSeq" id="WP_005677153.1">
    <property type="nucleotide sequence ID" value="NZ_CACRTB010000015.1"/>
</dbReference>
<evidence type="ECO:0000256" key="1">
    <source>
        <dbReference type="SAM" id="Phobius"/>
    </source>
</evidence>
<evidence type="ECO:0000313" key="4">
    <source>
        <dbReference type="EMBL" id="MDO6357349.1"/>
    </source>
</evidence>
<comment type="caution">
    <text evidence="4">The sequence shown here is derived from an EMBL/GenBank/DDBJ whole genome shotgun (WGS) entry which is preliminary data.</text>
</comment>
<dbReference type="Pfam" id="PF04773">
    <property type="entry name" value="FecR"/>
    <property type="match status" value="1"/>
</dbReference>
<dbReference type="FunFam" id="2.60.120.1440:FF:000001">
    <property type="entry name" value="Putative anti-sigma factor"/>
    <property type="match status" value="1"/>
</dbReference>
<evidence type="ECO:0000259" key="2">
    <source>
        <dbReference type="Pfam" id="PF04773"/>
    </source>
</evidence>
<evidence type="ECO:0000259" key="3">
    <source>
        <dbReference type="Pfam" id="PF16344"/>
    </source>
</evidence>
<accession>A0AAW7WKX3</accession>
<gene>
    <name evidence="4" type="ORF">Q4469_06565</name>
</gene>